<accession>A0A0C3NV79</accession>
<evidence type="ECO:0000313" key="4">
    <source>
        <dbReference type="Proteomes" id="UP000053257"/>
    </source>
</evidence>
<name>A0A0C3NV79_PHLG1</name>
<feature type="region of interest" description="Disordered" evidence="1">
    <location>
        <begin position="395"/>
        <end position="433"/>
    </location>
</feature>
<organism evidence="3 4">
    <name type="scientific">Phlebiopsis gigantea (strain 11061_1 CR5-6)</name>
    <name type="common">White-rot fungus</name>
    <name type="synonym">Peniophora gigantea</name>
    <dbReference type="NCBI Taxonomy" id="745531"/>
    <lineage>
        <taxon>Eukaryota</taxon>
        <taxon>Fungi</taxon>
        <taxon>Dikarya</taxon>
        <taxon>Basidiomycota</taxon>
        <taxon>Agaricomycotina</taxon>
        <taxon>Agaricomycetes</taxon>
        <taxon>Polyporales</taxon>
        <taxon>Phanerochaetaceae</taxon>
        <taxon>Phlebiopsis</taxon>
    </lineage>
</organism>
<dbReference type="HOGENOM" id="CLU_001204_3_1_1"/>
<dbReference type="FunFam" id="1.10.1000.11:FF:000002">
    <property type="entry name" value="Cytohesin 1"/>
    <property type="match status" value="1"/>
</dbReference>
<dbReference type="Pfam" id="PF12783">
    <property type="entry name" value="Sec7-like_HUS"/>
    <property type="match status" value="1"/>
</dbReference>
<evidence type="ECO:0000259" key="2">
    <source>
        <dbReference type="PROSITE" id="PS50190"/>
    </source>
</evidence>
<dbReference type="STRING" id="745531.A0A0C3NV79"/>
<dbReference type="InterPro" id="IPR035999">
    <property type="entry name" value="Sec7_dom_sf"/>
</dbReference>
<reference evidence="3 4" key="1">
    <citation type="journal article" date="2014" name="PLoS Genet.">
        <title>Analysis of the Phlebiopsis gigantea genome, transcriptome and secretome provides insight into its pioneer colonization strategies of wood.</title>
        <authorList>
            <person name="Hori C."/>
            <person name="Ishida T."/>
            <person name="Igarashi K."/>
            <person name="Samejima M."/>
            <person name="Suzuki H."/>
            <person name="Master E."/>
            <person name="Ferreira P."/>
            <person name="Ruiz-Duenas F.J."/>
            <person name="Held B."/>
            <person name="Canessa P."/>
            <person name="Larrondo L.F."/>
            <person name="Schmoll M."/>
            <person name="Druzhinina I.S."/>
            <person name="Kubicek C.P."/>
            <person name="Gaskell J.A."/>
            <person name="Kersten P."/>
            <person name="St John F."/>
            <person name="Glasner J."/>
            <person name="Sabat G."/>
            <person name="Splinter BonDurant S."/>
            <person name="Syed K."/>
            <person name="Yadav J."/>
            <person name="Mgbeahuruike A.C."/>
            <person name="Kovalchuk A."/>
            <person name="Asiegbu F.O."/>
            <person name="Lackner G."/>
            <person name="Hoffmeister D."/>
            <person name="Rencoret J."/>
            <person name="Gutierrez A."/>
            <person name="Sun H."/>
            <person name="Lindquist E."/>
            <person name="Barry K."/>
            <person name="Riley R."/>
            <person name="Grigoriev I.V."/>
            <person name="Henrissat B."/>
            <person name="Kues U."/>
            <person name="Berka R.M."/>
            <person name="Martinez A.T."/>
            <person name="Covert S.F."/>
            <person name="Blanchette R.A."/>
            <person name="Cullen D."/>
        </authorList>
    </citation>
    <scope>NUCLEOTIDE SEQUENCE [LARGE SCALE GENOMIC DNA]</scope>
    <source>
        <strain evidence="3 4">11061_1 CR5-6</strain>
    </source>
</reference>
<keyword evidence="4" id="KW-1185">Reference proteome</keyword>
<dbReference type="Gene3D" id="1.10.220.20">
    <property type="match status" value="1"/>
</dbReference>
<dbReference type="InterPro" id="IPR032691">
    <property type="entry name" value="Mon2/Sec7/BIG1-like_HUS"/>
</dbReference>
<dbReference type="GO" id="GO:0032012">
    <property type="term" value="P:regulation of ARF protein signal transduction"/>
    <property type="evidence" value="ECO:0007669"/>
    <property type="project" value="InterPro"/>
</dbReference>
<dbReference type="InterPro" id="IPR016024">
    <property type="entry name" value="ARM-type_fold"/>
</dbReference>
<evidence type="ECO:0000256" key="1">
    <source>
        <dbReference type="SAM" id="MobiDB-lite"/>
    </source>
</evidence>
<dbReference type="PANTHER" id="PTHR10663:SF388">
    <property type="entry name" value="GOLGI-SPECIFIC BREFELDIN A-RESISTANCE GUANINE NUCLEOTIDE EXCHANGE FACTOR 1"/>
    <property type="match status" value="1"/>
</dbReference>
<dbReference type="PROSITE" id="PS50190">
    <property type="entry name" value="SEC7"/>
    <property type="match status" value="1"/>
</dbReference>
<dbReference type="Pfam" id="PF01369">
    <property type="entry name" value="Sec7"/>
    <property type="match status" value="1"/>
</dbReference>
<dbReference type="Pfam" id="PF23325">
    <property type="entry name" value="TPR_28"/>
    <property type="match status" value="1"/>
</dbReference>
<dbReference type="EMBL" id="KN840468">
    <property type="protein sequence ID" value="KIP09249.1"/>
    <property type="molecule type" value="Genomic_DNA"/>
</dbReference>
<proteinExistence type="predicted"/>
<dbReference type="SUPFAM" id="SSF48371">
    <property type="entry name" value="ARM repeat"/>
    <property type="match status" value="1"/>
</dbReference>
<dbReference type="Gene3D" id="1.10.1000.11">
    <property type="entry name" value="Arf Nucleotide-binding Site Opener,domain 2"/>
    <property type="match status" value="1"/>
</dbReference>
<dbReference type="InterPro" id="IPR000904">
    <property type="entry name" value="Sec7_dom"/>
</dbReference>
<dbReference type="PANTHER" id="PTHR10663">
    <property type="entry name" value="GUANYL-NUCLEOTIDE EXCHANGE FACTOR"/>
    <property type="match status" value="1"/>
</dbReference>
<sequence>MSPSNPLTGPLFAPSVSLKHILLSEILSVTSVMRKNSRWAMSTNTFGNTGDSALATSLGLRRTRPYTSPHVSDRGSNEQELMRGFQELRRLVKDIEDIRLLPLTTLLGPFFAIIRSPLSTGPITSAALTALHSFFQCGLICQDAISLGACLSELSNAVSRCKFEASDSSGDEVTLLKIMTVIQDCMCGDVGDSLGDIEVCEMLETVLTTCCQMRLSGGLSRHLPKTGHYVLTRSMIYKEMLRRSAESTMHALVKTAFIRLYALEPIEEEQKLADNDNGLPSVLELLRVLINILDPTDQAHTDSTRLTALRILNVAFEVAGSRICDYPSLSALVFDHGCKYLFQLARSDNPPVLQTTLRTISTMFETMRRELKLQQELFLAFTIDRLAPQQPVKTQLTKAGVSPRPGTPNAGTPRLGPAVEADVDKAPPTPRILAAPARGDTRELLLETLGLISRHPSFMVDLYTNYDCDMNCENMFEKLIDFATKGLYPLQYGNGQDMPPQTSQYLCLDLLLAFVNYVTARAEGQVDAWPQNYVSPDSLRQEKAQKKLVLTGASRFNTKPKAGLSFLEENKLIYSDPDEPRAHSLAVFLKTCTSLDKRLLGDFISRPDNIDLLKAFISLFDFRKKSVADAMRELLETFRLPGESQQINRITETFAEAYFASDPVEVKSQDAVYVLAYSIIMLNTDLHNPQIRKRMTIEDYMRNLRGVNDGSDFSAGYLLDIYESIRKREIVMPEEHSGQLGFEYAWKELLTRARKAGNLMTCNTSLFDSDMFKIVWKPLVSAIAFAFISFDDDYVIERAITGFRQCATLARHFQLPDVFDYVVVSLSQATGLLSDSLPSQVPNFPVVEVENQPITVSTLSVKFGTNFKGQLAAVVLFNIVNGNGNALREGWTQIFEMFENLFFHSLLPTRMLQMEDFLGGVSSIPLRRSQPTRPAPRSDGLLSALSSYLMTPYNSNAEGAVPDATEADVENTLCTVDCITACRFDELYGQIMQLDPEALVAAVRALEALAHERTVAKLRQDAHEPGYETADDESFSLPYDPVSIFLLEAMVSISCHTSQYIEDTWPVVFEHLSALLATPTQYSILLIERAVVSLLRICLILAQRPSLRDQVYVSLDLLAGLPPIIANSVAEQIAAGLALILSKHGDIIHSQTEWHIVFALMRSTIHHPEASRQTFDLVQSLVTDGTESRISVDNFAGLVTVVDEYATAASLATEAQQQGRRTQLLNSSNSPIVERGRKAIDMLYNLRGCWVALGKTGDLISWKQLCLPLLSSLARQSSNTSREVRQAAIANLQRIILGPHILLNPDDQNQVDELFNRIIFPLLDELLKPQVFLRDPMGMPETRMRASALLCKAFMHLEAREGLQADIRVLWIQVLDLLDRLMNIDRRDQLHEAIPESLKNVVLVMNATGSLVSPPASGDDPRDDRQMRLWAATHERIERFLPGFLADVLPPSPPAMPPNTAVPTEAPQV</sequence>
<dbReference type="SMART" id="SM00222">
    <property type="entry name" value="Sec7"/>
    <property type="match status" value="1"/>
</dbReference>
<dbReference type="GO" id="GO:0016192">
    <property type="term" value="P:vesicle-mediated transport"/>
    <property type="evidence" value="ECO:0007669"/>
    <property type="project" value="UniProtKB-ARBA"/>
</dbReference>
<dbReference type="CDD" id="cd00171">
    <property type="entry name" value="Sec7"/>
    <property type="match status" value="1"/>
</dbReference>
<evidence type="ECO:0000313" key="3">
    <source>
        <dbReference type="EMBL" id="KIP09249.1"/>
    </source>
</evidence>
<gene>
    <name evidence="3" type="ORF">PHLGIDRAFT_103055</name>
</gene>
<dbReference type="GO" id="GO:0005794">
    <property type="term" value="C:Golgi apparatus"/>
    <property type="evidence" value="ECO:0007669"/>
    <property type="project" value="UniProtKB-ARBA"/>
</dbReference>
<protein>
    <recommendedName>
        <fullName evidence="2">SEC7 domain-containing protein</fullName>
    </recommendedName>
</protein>
<dbReference type="Proteomes" id="UP000053257">
    <property type="component" value="Unassembled WGS sequence"/>
</dbReference>
<dbReference type="InterPro" id="IPR023394">
    <property type="entry name" value="Sec7_C_sf"/>
</dbReference>
<feature type="domain" description="SEC7" evidence="2">
    <location>
        <begin position="538"/>
        <end position="728"/>
    </location>
</feature>
<dbReference type="GO" id="GO:0005085">
    <property type="term" value="F:guanyl-nucleotide exchange factor activity"/>
    <property type="evidence" value="ECO:0007669"/>
    <property type="project" value="InterPro"/>
</dbReference>
<dbReference type="InterPro" id="IPR056604">
    <property type="entry name" value="GBF1-like_TPR"/>
</dbReference>
<dbReference type="SUPFAM" id="SSF48425">
    <property type="entry name" value="Sec7 domain"/>
    <property type="match status" value="1"/>
</dbReference>
<dbReference type="OrthoDB" id="10258608at2759"/>